<accession>A0A2I0KG55</accession>
<keyword evidence="3" id="KW-1185">Reference proteome</keyword>
<feature type="compositionally biased region" description="Low complexity" evidence="1">
    <location>
        <begin position="44"/>
        <end position="53"/>
    </location>
</feature>
<dbReference type="AlphaFoldDB" id="A0A2I0KG55"/>
<protein>
    <submittedName>
        <fullName evidence="2">Uncharacterized protein</fullName>
    </submittedName>
</protein>
<feature type="region of interest" description="Disordered" evidence="1">
    <location>
        <begin position="44"/>
        <end position="67"/>
    </location>
</feature>
<dbReference type="Proteomes" id="UP000233551">
    <property type="component" value="Unassembled WGS sequence"/>
</dbReference>
<reference evidence="2 3" key="1">
    <citation type="submission" date="2017-11" db="EMBL/GenBank/DDBJ databases">
        <title>De-novo sequencing of pomegranate (Punica granatum L.) genome.</title>
        <authorList>
            <person name="Akparov Z."/>
            <person name="Amiraslanov A."/>
            <person name="Hajiyeva S."/>
            <person name="Abbasov M."/>
            <person name="Kaur K."/>
            <person name="Hamwieh A."/>
            <person name="Solovyev V."/>
            <person name="Salamov A."/>
            <person name="Braich B."/>
            <person name="Kosarev P."/>
            <person name="Mahmoud A."/>
            <person name="Hajiyev E."/>
            <person name="Babayeva S."/>
            <person name="Izzatullayeva V."/>
            <person name="Mammadov A."/>
            <person name="Mammadov A."/>
            <person name="Sharifova S."/>
            <person name="Ojaghi J."/>
            <person name="Eynullazada K."/>
            <person name="Bayramov B."/>
            <person name="Abdulazimova A."/>
            <person name="Shahmuradov I."/>
        </authorList>
    </citation>
    <scope>NUCLEOTIDE SEQUENCE [LARGE SCALE GENOMIC DNA]</scope>
    <source>
        <strain evidence="3">cv. AG2017</strain>
        <tissue evidence="2">Leaf</tissue>
    </source>
</reference>
<gene>
    <name evidence="2" type="ORF">CRG98_012066</name>
</gene>
<evidence type="ECO:0000313" key="2">
    <source>
        <dbReference type="EMBL" id="PKI67482.1"/>
    </source>
</evidence>
<evidence type="ECO:0000313" key="3">
    <source>
        <dbReference type="Proteomes" id="UP000233551"/>
    </source>
</evidence>
<name>A0A2I0KG55_PUNGR</name>
<proteinExistence type="predicted"/>
<comment type="caution">
    <text evidence="2">The sequence shown here is derived from an EMBL/GenBank/DDBJ whole genome shotgun (WGS) entry which is preliminary data.</text>
</comment>
<evidence type="ECO:0000256" key="1">
    <source>
        <dbReference type="SAM" id="MobiDB-lite"/>
    </source>
</evidence>
<dbReference type="EMBL" id="PGOL01000597">
    <property type="protein sequence ID" value="PKI67482.1"/>
    <property type="molecule type" value="Genomic_DNA"/>
</dbReference>
<sequence>MNYLKSVGEVFESRVTRWNPRKDVPVHRVHVRVSWARGWARGRHAGAQAGAQQAHRRAGGRAAARDG</sequence>
<organism evidence="2 3">
    <name type="scientific">Punica granatum</name>
    <name type="common">Pomegranate</name>
    <dbReference type="NCBI Taxonomy" id="22663"/>
    <lineage>
        <taxon>Eukaryota</taxon>
        <taxon>Viridiplantae</taxon>
        <taxon>Streptophyta</taxon>
        <taxon>Embryophyta</taxon>
        <taxon>Tracheophyta</taxon>
        <taxon>Spermatophyta</taxon>
        <taxon>Magnoliopsida</taxon>
        <taxon>eudicotyledons</taxon>
        <taxon>Gunneridae</taxon>
        <taxon>Pentapetalae</taxon>
        <taxon>rosids</taxon>
        <taxon>malvids</taxon>
        <taxon>Myrtales</taxon>
        <taxon>Lythraceae</taxon>
        <taxon>Punica</taxon>
    </lineage>
</organism>